<keyword evidence="2" id="KW-1185">Reference proteome</keyword>
<dbReference type="AntiFam" id="ANF00038">
    <property type="entry name" value="Overlaps SRP RNA, same strand"/>
</dbReference>
<gene>
    <name evidence="1" type="ORF">CR513_29814</name>
</gene>
<evidence type="ECO:0000313" key="2">
    <source>
        <dbReference type="Proteomes" id="UP000257109"/>
    </source>
</evidence>
<feature type="non-terminal residue" evidence="1">
    <location>
        <position position="1"/>
    </location>
</feature>
<evidence type="ECO:0000313" key="1">
    <source>
        <dbReference type="EMBL" id="RDX88575.1"/>
    </source>
</evidence>
<protein>
    <submittedName>
        <fullName evidence="1">Uncharacterized protein</fullName>
    </submittedName>
</protein>
<accession>A0A371GDD8</accession>
<reference evidence="1" key="1">
    <citation type="submission" date="2018-05" db="EMBL/GenBank/DDBJ databases">
        <title>Draft genome of Mucuna pruriens seed.</title>
        <authorList>
            <person name="Nnadi N.E."/>
            <person name="Vos R."/>
            <person name="Hasami M.H."/>
            <person name="Devisetty U.K."/>
            <person name="Aguiy J.C."/>
        </authorList>
    </citation>
    <scope>NUCLEOTIDE SEQUENCE [LARGE SCALE GENOMIC DNA]</scope>
    <source>
        <strain evidence="1">JCA_2017</strain>
    </source>
</reference>
<organism evidence="1 2">
    <name type="scientific">Mucuna pruriens</name>
    <name type="common">Velvet bean</name>
    <name type="synonym">Dolichos pruriens</name>
    <dbReference type="NCBI Taxonomy" id="157652"/>
    <lineage>
        <taxon>Eukaryota</taxon>
        <taxon>Viridiplantae</taxon>
        <taxon>Streptophyta</taxon>
        <taxon>Embryophyta</taxon>
        <taxon>Tracheophyta</taxon>
        <taxon>Spermatophyta</taxon>
        <taxon>Magnoliopsida</taxon>
        <taxon>eudicotyledons</taxon>
        <taxon>Gunneridae</taxon>
        <taxon>Pentapetalae</taxon>
        <taxon>rosids</taxon>
        <taxon>fabids</taxon>
        <taxon>Fabales</taxon>
        <taxon>Fabaceae</taxon>
        <taxon>Papilionoideae</taxon>
        <taxon>50 kb inversion clade</taxon>
        <taxon>NPAAA clade</taxon>
        <taxon>indigoferoid/millettioid clade</taxon>
        <taxon>Phaseoleae</taxon>
        <taxon>Mucuna</taxon>
    </lineage>
</organism>
<comment type="caution">
    <text evidence="1">The sequence shown here is derived from an EMBL/GenBank/DDBJ whole genome shotgun (WGS) entry which is preliminary data.</text>
</comment>
<proteinExistence type="predicted"/>
<dbReference type="EMBL" id="QJKJ01005904">
    <property type="protein sequence ID" value="RDX88575.1"/>
    <property type="molecule type" value="Genomic_DNA"/>
</dbReference>
<name>A0A371GDD8_MUCPR</name>
<dbReference type="Proteomes" id="UP000257109">
    <property type="component" value="Unassembled WGS sequence"/>
</dbReference>
<dbReference type="AlphaFoldDB" id="A0A371GDD8"/>
<sequence>MTALRQAGLTEQRTPKVPNSGGIAGYCTNNPPCKVVTYISEENIRELEEFCQMIYVSMKVRNFGCKWKNMSRPKSHKVDLNNFSTM</sequence>